<dbReference type="Gene3D" id="3.40.710.10">
    <property type="entry name" value="DD-peptidase/beta-lactamase superfamily"/>
    <property type="match status" value="1"/>
</dbReference>
<dbReference type="RefSeq" id="WP_215487604.1">
    <property type="nucleotide sequence ID" value="NZ_BAAAPJ010000006.1"/>
</dbReference>
<dbReference type="Pfam" id="PF00144">
    <property type="entry name" value="Beta-lactamase"/>
    <property type="match status" value="1"/>
</dbReference>
<evidence type="ECO:0000313" key="2">
    <source>
        <dbReference type="EMBL" id="MBT8798365.1"/>
    </source>
</evidence>
<reference evidence="2 3" key="1">
    <citation type="submission" date="2021-03" db="EMBL/GenBank/DDBJ databases">
        <title>Microbacterium pauli sp. nov., isolated from microfiltered milk.</title>
        <authorList>
            <person name="Bellassi P."/>
            <person name="Fontana A."/>
            <person name="Callegari M.L."/>
            <person name="Lorenzo M."/>
            <person name="Cappa F."/>
        </authorList>
    </citation>
    <scope>NUCLEOTIDE SEQUENCE [LARGE SCALE GENOMIC DNA]</scope>
    <source>
        <strain evidence="2 3">DSM 18909</strain>
    </source>
</reference>
<protein>
    <submittedName>
        <fullName evidence="2">Beta-lactamase family protein</fullName>
    </submittedName>
</protein>
<dbReference type="PANTHER" id="PTHR43283">
    <property type="entry name" value="BETA-LACTAMASE-RELATED"/>
    <property type="match status" value="1"/>
</dbReference>
<sequence length="490" mass="52221">MPESSDADPNVHHAALEAALTDAARRRAPGGMAAVIESGEVRAALAFGEPRRDGTPTTARTVFRIASLTKSFLAATALSLREDGLLELGAPVSEYVPAMGAARFRGAPARITLADLLANRSGLPEDNPWGDDHLGASRSEIMEIITSGLQLSASPGTLYQYSNIGMSMIGRAIEAVTERPVERVIDERILGPLGLTNTRWTADAFGRDADVARGFRTFDDGATFIPAPSAGSGALACIGSLFSTADDIARWMGFLIDGFDDRDPDGGRAVLSSAARRELQRLHTVNPTRATRFGGRELVAAGYGYGLVVEHDVQFGRTVGHAGGLPGFAAHMRWHPESGLGVVAFGNSDEFPAWQVTASALDHLLSARTAASPWDEVWAATREAARTIDDVIRERRSFADAGALFSRNVLQDIPVEVRDRRLSALFDTLGTPIPDAPPVASRVVSAPEASTLRWDLPTEHGALRCEVHMMGLSVPIVQAISVGARDQSSI</sequence>
<evidence type="ECO:0000313" key="3">
    <source>
        <dbReference type="Proteomes" id="UP000740605"/>
    </source>
</evidence>
<dbReference type="InterPro" id="IPR050789">
    <property type="entry name" value="Diverse_Enzym_Activities"/>
</dbReference>
<name>A0ABS5XV03_9MICO</name>
<feature type="domain" description="Beta-lactamase-related" evidence="1">
    <location>
        <begin position="24"/>
        <end position="351"/>
    </location>
</feature>
<dbReference type="Proteomes" id="UP000740605">
    <property type="component" value="Unassembled WGS sequence"/>
</dbReference>
<evidence type="ECO:0000259" key="1">
    <source>
        <dbReference type="Pfam" id="PF00144"/>
    </source>
</evidence>
<keyword evidence="3" id="KW-1185">Reference proteome</keyword>
<dbReference type="EMBL" id="JAFLHG010000008">
    <property type="protein sequence ID" value="MBT8798365.1"/>
    <property type="molecule type" value="Genomic_DNA"/>
</dbReference>
<proteinExistence type="predicted"/>
<dbReference type="InterPro" id="IPR012338">
    <property type="entry name" value="Beta-lactam/transpept-like"/>
</dbReference>
<organism evidence="2 3">
    <name type="scientific">Microbacterium flavum</name>
    <dbReference type="NCBI Taxonomy" id="415216"/>
    <lineage>
        <taxon>Bacteria</taxon>
        <taxon>Bacillati</taxon>
        <taxon>Actinomycetota</taxon>
        <taxon>Actinomycetes</taxon>
        <taxon>Micrococcales</taxon>
        <taxon>Microbacteriaceae</taxon>
        <taxon>Microbacterium</taxon>
    </lineage>
</organism>
<dbReference type="SUPFAM" id="SSF56601">
    <property type="entry name" value="beta-lactamase/transpeptidase-like"/>
    <property type="match status" value="1"/>
</dbReference>
<gene>
    <name evidence="2" type="ORF">J0P97_09805</name>
</gene>
<comment type="caution">
    <text evidence="2">The sequence shown here is derived from an EMBL/GenBank/DDBJ whole genome shotgun (WGS) entry which is preliminary data.</text>
</comment>
<accession>A0ABS5XV03</accession>
<dbReference type="InterPro" id="IPR001466">
    <property type="entry name" value="Beta-lactam-related"/>
</dbReference>